<keyword evidence="3 7" id="KW-0378">Hydrolase</keyword>
<dbReference type="InterPro" id="IPR050077">
    <property type="entry name" value="LexA_repressor"/>
</dbReference>
<dbReference type="InterPro" id="IPR036286">
    <property type="entry name" value="LexA/Signal_pep-like_sf"/>
</dbReference>
<comment type="similarity">
    <text evidence="1 7">Belongs to the peptidase S24 family.</text>
</comment>
<dbReference type="Proteomes" id="UP001515641">
    <property type="component" value="Unassembled WGS sequence"/>
</dbReference>
<evidence type="ECO:0000256" key="7">
    <source>
        <dbReference type="RuleBase" id="RU003991"/>
    </source>
</evidence>
<dbReference type="EMBL" id="JAAOMA010000004">
    <property type="protein sequence ID" value="NHR04566.1"/>
    <property type="molecule type" value="Genomic_DNA"/>
</dbReference>
<dbReference type="InterPro" id="IPR039418">
    <property type="entry name" value="LexA-like"/>
</dbReference>
<dbReference type="PANTHER" id="PTHR33516">
    <property type="entry name" value="LEXA REPRESSOR"/>
    <property type="match status" value="1"/>
</dbReference>
<dbReference type="Pfam" id="PF00717">
    <property type="entry name" value="Peptidase_S24"/>
    <property type="match status" value="1"/>
</dbReference>
<comment type="caution">
    <text evidence="9">The sequence shown here is derived from an EMBL/GenBank/DDBJ whole genome shotgun (WGS) entry which is preliminary data.</text>
</comment>
<evidence type="ECO:0000313" key="9">
    <source>
        <dbReference type="EMBL" id="NHR04566.1"/>
    </source>
</evidence>
<keyword evidence="6" id="KW-0742">SOS response</keyword>
<dbReference type="CDD" id="cd06529">
    <property type="entry name" value="S24_LexA-like"/>
    <property type="match status" value="1"/>
</dbReference>
<accession>A0ABX0L4S2</accession>
<evidence type="ECO:0000256" key="5">
    <source>
        <dbReference type="ARBA" id="ARBA00023204"/>
    </source>
</evidence>
<dbReference type="Gene3D" id="2.10.109.10">
    <property type="entry name" value="Umud Fragment, subunit A"/>
    <property type="match status" value="1"/>
</dbReference>
<dbReference type="InterPro" id="IPR015927">
    <property type="entry name" value="Peptidase_S24_S26A/B/C"/>
</dbReference>
<dbReference type="PANTHER" id="PTHR33516:SF2">
    <property type="entry name" value="LEXA REPRESSOR-RELATED"/>
    <property type="match status" value="1"/>
</dbReference>
<dbReference type="EC" id="2.7.7.7" evidence="9"/>
<evidence type="ECO:0000256" key="6">
    <source>
        <dbReference type="ARBA" id="ARBA00023236"/>
    </source>
</evidence>
<evidence type="ECO:0000256" key="2">
    <source>
        <dbReference type="ARBA" id="ARBA00022763"/>
    </source>
</evidence>
<name>A0ABX0L4S2_9NEIS</name>
<dbReference type="RefSeq" id="WP_166451076.1">
    <property type="nucleotide sequence ID" value="NZ_JAAOMA010000004.1"/>
</dbReference>
<organism evidence="9 10">
    <name type="scientific">Chromobacterium fluminis</name>
    <dbReference type="NCBI Taxonomy" id="3044269"/>
    <lineage>
        <taxon>Bacteria</taxon>
        <taxon>Pseudomonadati</taxon>
        <taxon>Pseudomonadota</taxon>
        <taxon>Betaproteobacteria</taxon>
        <taxon>Neisseriales</taxon>
        <taxon>Chromobacteriaceae</taxon>
        <taxon>Chromobacterium</taxon>
    </lineage>
</organism>
<evidence type="ECO:0000259" key="8">
    <source>
        <dbReference type="Pfam" id="PF00717"/>
    </source>
</evidence>
<keyword evidence="5" id="KW-0234">DNA repair</keyword>
<dbReference type="GO" id="GO:0003887">
    <property type="term" value="F:DNA-directed DNA polymerase activity"/>
    <property type="evidence" value="ECO:0007669"/>
    <property type="project" value="UniProtKB-EC"/>
</dbReference>
<evidence type="ECO:0000256" key="3">
    <source>
        <dbReference type="ARBA" id="ARBA00022801"/>
    </source>
</evidence>
<evidence type="ECO:0000313" key="10">
    <source>
        <dbReference type="Proteomes" id="UP001515641"/>
    </source>
</evidence>
<feature type="domain" description="Peptidase S24/S26A/S26B/S26C" evidence="8">
    <location>
        <begin position="22"/>
        <end position="135"/>
    </location>
</feature>
<dbReference type="SUPFAM" id="SSF51306">
    <property type="entry name" value="LexA/Signal peptidase"/>
    <property type="match status" value="1"/>
</dbReference>
<dbReference type="NCBIfam" id="NF007621">
    <property type="entry name" value="PRK10276.1"/>
    <property type="match status" value="1"/>
</dbReference>
<protein>
    <submittedName>
        <fullName evidence="9">Translesion error-prone DNA polymerase V autoproteolytic subunit</fullName>
        <ecNumber evidence="9">2.7.7.7</ecNumber>
    </submittedName>
</protein>
<keyword evidence="10" id="KW-1185">Reference proteome</keyword>
<reference evidence="9 10" key="1">
    <citation type="submission" date="2020-03" db="EMBL/GenBank/DDBJ databases">
        <title>Draft genome sequence of environmentally isolated cultures.</title>
        <authorList>
            <person name="Wilson H.S."/>
            <person name="De Leon M.E."/>
        </authorList>
    </citation>
    <scope>NUCLEOTIDE SEQUENCE [LARGE SCALE GENOMIC DNA]</scope>
    <source>
        <strain evidence="9 10">HSC-31F16</strain>
    </source>
</reference>
<evidence type="ECO:0000256" key="4">
    <source>
        <dbReference type="ARBA" id="ARBA00022813"/>
    </source>
</evidence>
<proteinExistence type="inferred from homology"/>
<keyword evidence="2" id="KW-0227">DNA damage</keyword>
<gene>
    <name evidence="9" type="primary">umuD</name>
    <name evidence="9" type="ORF">HA052_05085</name>
</gene>
<evidence type="ECO:0000256" key="1">
    <source>
        <dbReference type="ARBA" id="ARBA00007484"/>
    </source>
</evidence>
<keyword evidence="4 7" id="KW-0068">Autocatalytic cleavage</keyword>
<dbReference type="InterPro" id="IPR006197">
    <property type="entry name" value="Peptidase_S24_LexA"/>
</dbReference>
<keyword evidence="9" id="KW-0548">Nucleotidyltransferase</keyword>
<keyword evidence="9" id="KW-0808">Transferase</keyword>
<dbReference type="PRINTS" id="PR00726">
    <property type="entry name" value="LEXASERPTASE"/>
</dbReference>
<sequence>MYVFKPSMQPNQPTLPLPLAFAAVRAGFPSPAEDYLEAGIDLNAYLVDDPPASFLVRVRGDSMQGAGITDGDVLVVDKGLTAQHGDIVVAVVDGECTVKRLSLQRGRCQLLAENPAYPAIELADGQELQVWGVVVSCAKRLRRR</sequence>